<feature type="compositionally biased region" description="Acidic residues" evidence="10">
    <location>
        <begin position="4762"/>
        <end position="4775"/>
    </location>
</feature>
<dbReference type="CDD" id="cd00009">
    <property type="entry name" value="AAA"/>
    <property type="match status" value="1"/>
</dbReference>
<dbReference type="Pfam" id="PF13519">
    <property type="entry name" value="VWA_2"/>
    <property type="match status" value="1"/>
</dbReference>
<dbReference type="GO" id="GO:0000055">
    <property type="term" value="P:ribosomal large subunit export from nucleus"/>
    <property type="evidence" value="ECO:0007669"/>
    <property type="project" value="TreeGrafter"/>
</dbReference>
<feature type="compositionally biased region" description="Acidic residues" evidence="10">
    <location>
        <begin position="4695"/>
        <end position="4753"/>
    </location>
</feature>
<dbReference type="InterPro" id="IPR036465">
    <property type="entry name" value="vWFA_dom_sf"/>
</dbReference>
<evidence type="ECO:0000256" key="6">
    <source>
        <dbReference type="ARBA" id="ARBA00022840"/>
    </source>
</evidence>
<dbReference type="RefSeq" id="XP_009831181.1">
    <property type="nucleotide sequence ID" value="XM_009832879.1"/>
</dbReference>
<dbReference type="InterPro" id="IPR002035">
    <property type="entry name" value="VWF_A"/>
</dbReference>
<name>W4GHZ2_APHAT</name>
<keyword evidence="7 9" id="KW-0143">Chaperone</keyword>
<feature type="compositionally biased region" description="Basic and acidic residues" evidence="10">
    <location>
        <begin position="4960"/>
        <end position="4983"/>
    </location>
</feature>
<feature type="compositionally biased region" description="Acidic residues" evidence="10">
    <location>
        <begin position="4948"/>
        <end position="4959"/>
    </location>
</feature>
<evidence type="ECO:0000256" key="5">
    <source>
        <dbReference type="ARBA" id="ARBA00022741"/>
    </source>
</evidence>
<dbReference type="GeneID" id="20809372"/>
<dbReference type="EMBL" id="KI913128">
    <property type="protein sequence ID" value="ETV79340.1"/>
    <property type="molecule type" value="Genomic_DNA"/>
</dbReference>
<dbReference type="PROSITE" id="PS50234">
    <property type="entry name" value="VWFA"/>
    <property type="match status" value="1"/>
</dbReference>
<dbReference type="PIRSF" id="PIRSF010340">
    <property type="entry name" value="Midasin"/>
    <property type="match status" value="1"/>
</dbReference>
<dbReference type="InterPro" id="IPR025662">
    <property type="entry name" value="Sigma_54_int_dom_ATP-bd_1"/>
</dbReference>
<dbReference type="InterPro" id="IPR027417">
    <property type="entry name" value="P-loop_NTPase"/>
</dbReference>
<dbReference type="InterPro" id="IPR012099">
    <property type="entry name" value="Midasin"/>
</dbReference>
<evidence type="ECO:0000256" key="8">
    <source>
        <dbReference type="ARBA" id="ARBA00023242"/>
    </source>
</evidence>
<dbReference type="Pfam" id="PF17865">
    <property type="entry name" value="AAA_lid_5"/>
    <property type="match status" value="1"/>
</dbReference>
<evidence type="ECO:0000256" key="7">
    <source>
        <dbReference type="ARBA" id="ARBA00023186"/>
    </source>
</evidence>
<dbReference type="InterPro" id="IPR040848">
    <property type="entry name" value="AAA_lid_7"/>
</dbReference>
<keyword evidence="5 9" id="KW-0547">Nucleotide-binding</keyword>
<accession>W4GHZ2</accession>
<feature type="compositionally biased region" description="Basic and acidic residues" evidence="10">
    <location>
        <begin position="4592"/>
        <end position="4637"/>
    </location>
</feature>
<organism evidence="12">
    <name type="scientific">Aphanomyces astaci</name>
    <name type="common">Crayfish plague agent</name>
    <dbReference type="NCBI Taxonomy" id="112090"/>
    <lineage>
        <taxon>Eukaryota</taxon>
        <taxon>Sar</taxon>
        <taxon>Stramenopiles</taxon>
        <taxon>Oomycota</taxon>
        <taxon>Saprolegniomycetes</taxon>
        <taxon>Saprolegniales</taxon>
        <taxon>Verrucalvaceae</taxon>
        <taxon>Aphanomyces</taxon>
    </lineage>
</organism>
<evidence type="ECO:0000256" key="10">
    <source>
        <dbReference type="SAM" id="MobiDB-lite"/>
    </source>
</evidence>
<evidence type="ECO:0000256" key="1">
    <source>
        <dbReference type="ARBA" id="ARBA00004604"/>
    </source>
</evidence>
<feature type="compositionally biased region" description="Basic and acidic residues" evidence="10">
    <location>
        <begin position="4908"/>
        <end position="4918"/>
    </location>
</feature>
<dbReference type="FunFam" id="3.40.50.300:FF:001384">
    <property type="entry name" value="Midasin"/>
    <property type="match status" value="1"/>
</dbReference>
<keyword evidence="6 9" id="KW-0067">ATP-binding</keyword>
<keyword evidence="8 9" id="KW-0539">Nucleus</keyword>
<feature type="compositionally biased region" description="Basic and acidic residues" evidence="10">
    <location>
        <begin position="4510"/>
        <end position="4530"/>
    </location>
</feature>
<feature type="compositionally biased region" description="Basic and acidic residues" evidence="10">
    <location>
        <begin position="4677"/>
        <end position="4694"/>
    </location>
</feature>
<evidence type="ECO:0000256" key="4">
    <source>
        <dbReference type="ARBA" id="ARBA00017143"/>
    </source>
</evidence>
<dbReference type="FunFam" id="3.40.50.300:FF:000582">
    <property type="entry name" value="Midasin"/>
    <property type="match status" value="1"/>
</dbReference>
<feature type="compositionally biased region" description="Basic and acidic residues" evidence="10">
    <location>
        <begin position="4870"/>
        <end position="4896"/>
    </location>
</feature>
<dbReference type="GO" id="GO:0005524">
    <property type="term" value="F:ATP binding"/>
    <property type="evidence" value="ECO:0007669"/>
    <property type="project" value="UniProtKB-KW"/>
</dbReference>
<feature type="compositionally biased region" description="Polar residues" evidence="10">
    <location>
        <begin position="4898"/>
        <end position="4907"/>
    </location>
</feature>
<dbReference type="GO" id="GO:0005654">
    <property type="term" value="C:nucleoplasm"/>
    <property type="evidence" value="ECO:0007669"/>
    <property type="project" value="UniProtKB-SubCell"/>
</dbReference>
<dbReference type="Gene3D" id="3.40.50.300">
    <property type="entry name" value="P-loop containing nucleotide triphosphate hydrolases"/>
    <property type="match status" value="7"/>
</dbReference>
<dbReference type="Gene3D" id="3.40.50.410">
    <property type="entry name" value="von Willebrand factor, type A domain"/>
    <property type="match status" value="1"/>
</dbReference>
<dbReference type="PANTHER" id="PTHR48103">
    <property type="entry name" value="MIDASIN-RELATED"/>
    <property type="match status" value="1"/>
</dbReference>
<dbReference type="PROSITE" id="PS00675">
    <property type="entry name" value="SIGMA54_INTERACT_1"/>
    <property type="match status" value="1"/>
</dbReference>
<dbReference type="PROSITE" id="PS00211">
    <property type="entry name" value="ABC_TRANSPORTER_1"/>
    <property type="match status" value="1"/>
</dbReference>
<comment type="subcellular location">
    <subcellularLocation>
        <location evidence="1">Nucleus</location>
        <location evidence="1">Nucleolus</location>
    </subcellularLocation>
    <subcellularLocation>
        <location evidence="2">Nucleus</location>
        <location evidence="2">Nucleoplasm</location>
    </subcellularLocation>
</comment>
<feature type="compositionally biased region" description="Acidic residues" evidence="10">
    <location>
        <begin position="4538"/>
        <end position="4560"/>
    </location>
</feature>
<dbReference type="InterPro" id="IPR011704">
    <property type="entry name" value="ATPase_dyneun-rel_AAA"/>
</dbReference>
<reference evidence="12" key="1">
    <citation type="submission" date="2013-12" db="EMBL/GenBank/DDBJ databases">
        <title>The Genome Sequence of Aphanomyces astaci APO3.</title>
        <authorList>
            <consortium name="The Broad Institute Genomics Platform"/>
            <person name="Russ C."/>
            <person name="Tyler B."/>
            <person name="van West P."/>
            <person name="Dieguez-Uribeondo J."/>
            <person name="Young S.K."/>
            <person name="Zeng Q."/>
            <person name="Gargeya S."/>
            <person name="Fitzgerald M."/>
            <person name="Abouelleil A."/>
            <person name="Alvarado L."/>
            <person name="Chapman S.B."/>
            <person name="Gainer-Dewar J."/>
            <person name="Goldberg J."/>
            <person name="Griggs A."/>
            <person name="Gujja S."/>
            <person name="Hansen M."/>
            <person name="Howarth C."/>
            <person name="Imamovic A."/>
            <person name="Ireland A."/>
            <person name="Larimer J."/>
            <person name="McCowan C."/>
            <person name="Murphy C."/>
            <person name="Pearson M."/>
            <person name="Poon T.W."/>
            <person name="Priest M."/>
            <person name="Roberts A."/>
            <person name="Saif S."/>
            <person name="Shea T."/>
            <person name="Sykes S."/>
            <person name="Wortman J."/>
            <person name="Nusbaum C."/>
            <person name="Birren B."/>
        </authorList>
    </citation>
    <scope>NUCLEOTIDE SEQUENCE [LARGE SCALE GENOMIC DNA]</scope>
    <source>
        <strain evidence="12">APO3</strain>
    </source>
</reference>
<dbReference type="GO" id="GO:0000027">
    <property type="term" value="P:ribosomal large subunit assembly"/>
    <property type="evidence" value="ECO:0007669"/>
    <property type="project" value="InterPro"/>
</dbReference>
<dbReference type="InterPro" id="IPR041190">
    <property type="entry name" value="Midasin_AAA_lid_5"/>
</dbReference>
<dbReference type="FunFam" id="3.40.50.300:FF:000142">
    <property type="entry name" value="Midasin"/>
    <property type="match status" value="1"/>
</dbReference>
<dbReference type="InterPro" id="IPR003593">
    <property type="entry name" value="AAA+_ATPase"/>
</dbReference>
<evidence type="ECO:0000313" key="12">
    <source>
        <dbReference type="EMBL" id="ETV79340.1"/>
    </source>
</evidence>
<dbReference type="SMART" id="SM00382">
    <property type="entry name" value="AAA"/>
    <property type="match status" value="6"/>
</dbReference>
<dbReference type="FunFam" id="3.40.50.300:FF:001368">
    <property type="entry name" value="Midasin"/>
    <property type="match status" value="1"/>
</dbReference>
<dbReference type="SUPFAM" id="SSF53300">
    <property type="entry name" value="vWA-like"/>
    <property type="match status" value="1"/>
</dbReference>
<evidence type="ECO:0000256" key="2">
    <source>
        <dbReference type="ARBA" id="ARBA00004642"/>
    </source>
</evidence>
<dbReference type="OrthoDB" id="5186at2759"/>
<comment type="similarity">
    <text evidence="3 9">Belongs to the midasin family.</text>
</comment>
<evidence type="ECO:0000259" key="11">
    <source>
        <dbReference type="PROSITE" id="PS50234"/>
    </source>
</evidence>
<dbReference type="GO" id="GO:0005730">
    <property type="term" value="C:nucleolus"/>
    <property type="evidence" value="ECO:0007669"/>
    <property type="project" value="UniProtKB-SubCell"/>
</dbReference>
<feature type="domain" description="VWFA" evidence="11">
    <location>
        <begin position="5165"/>
        <end position="5308"/>
    </location>
</feature>
<protein>
    <recommendedName>
        <fullName evidence="4 9">Midasin</fullName>
    </recommendedName>
</protein>
<dbReference type="STRING" id="112090.W4GHZ2"/>
<dbReference type="VEuPathDB" id="FungiDB:H257_07376"/>
<sequence length="5373" mass="602728">MSDLQPACKAFQEHVLQNDSTVLPAHLKQRALSVYHKHSSDLLHATALLLADDDEALADAVCVYFRPYILELCAHLLQVKLNDAHEVLAQTFARVLHTTTRVWPLVKPYLESTKSFFVQLASLSTSRQRRAATTAKLFLQVKPIECKVLWNWTPFFALCNSTDHVTQQNAKIAASILLHMDNSTRNAFLTPQAGTTHASSSTDSQHLALPASWSHVMSVAKSLPPTLCNVCGIVVPFKATSGAAGPTYPPLIETTSTTHALRSLAIALSVERAILVTGTDGCGKTALIRDLARRTGHTNLVELHLDDQMDSKTLVGSYVCTDIPGEFSWQPGALTQAVTEGRWVVIEDIDRASMDVLAALLPLLTTNELMIRGQAITASPGFQLLATSRKSMAAMPKGFPSSLWHHIHLTPLSMDEIQLVLVEGYPQLSAAVVSQMLETFRVVSQESSRAIRQSYGRQFSLRDMLKWCRRLQTLLGTIEAQHFLTQERRESIVREAWDVFCMGIRDPVQRVEAAVAVANLWQVPSEVVEHQLVNHRPVFTSHHKEVQVGRVHLSTMFTHQSATTGHQIPFVLTGHSLRLMEQLAATVATHEPTLLVGETGCGKTTLIQYLASALGQTLVVQNLNVQSDSADLLGGYKPVDMYQLARPLYMDFVALFGATFPSSSNAGFLQVIQKAFDAKSFKKMSQGMLKAVKMADATTKKQKTSTTTTTTAHQWTAFQSDLSRFIRQHQQVESSFAFAFVEGQLVQAMKAGHWILLDEINLASADTLERLSSVLEGEHSGLSLTEKGDVDLLKPHPNFRVFAAMNPPTDVGKKDLPPSLRNRFTQIYVDECVCPRDLTLIVNHQWKEIANAPIADTVEFYLQSRQMAVDVLNDGARQRPRYSLRTLSRSLLMTKTMLQKGYSVQRALYESFSMGFATQLDASSRVLMVKSIRKTFAPNLKQKELDHPPPKPRKVDDEFELISSYWVPQGTLEPFDQAIADPVTNLKKFVLTPSVELNLRHVARSVVIGKYPLLLQGPTSAGKTSLILYVAARLGQKCVRINNHEHTDIQEYLGSYVSDKDGKLTFQEGVLVQAVRLGWWIILDELNLAPSEVLEALNRLLDDNRELFIPETQTTIQPHPRFMLFATQNPPGLYGGRKVLSRAFRNRFIELQVDEVPPKELQQILQERSALPPSYCSLLITIMLDLQRIRAQSSVFAGKAGFITTRDLLRWAQRQPTTKQKVAEEGYFLLAERLRKDEDKLVVQQVLEKHCGATIDLDALYNGQPDLSQVIGQDEPNLVWGTPEHFAQVQTKLSATDGKGNNSGLSSISITSSLRRLFALVGRCLQHQEPVLLVGDTGAGKTTVCQLYSLLFDQSLHILNCHQHTETADFLGSLRPVRGKDAVLNQLHTLLQQFTTLATSFDVDTSALDAVDTTNVMQLFPVLEPLLAKTQHIDDTSLQTVVQSLLKLKQRAIALFEWVDGPLVTSMKGGDLFLVDEINLADDAVLERLNSVLEPARGLVLAEKGDDAEHITADPKWRILATMNPGGDFGKRELSPALRNRFTEIWVPSLSSVSDLAIVVRDRLPAASVHLAPSVLQFVQAFNGHFSLHGWKVTLRDLLSWLNFMHVSTLPPSMAYVQGAALSILDGLGLGSTQSLHAATSARTTAYGLLLASLPPPVPDVLPSTQWETQDTICGVSPFFIPRGPQAPVPLPFSLAAPTTMKNLQRVLRALQVSRPILLEGSPGVGKTSLIHALAQLSGQTLVRINLSEQTDVADLFGSDLPSTDPDATSPFTWCDGVFLRALKAGQWVLLDELNLASQSVLEGLNACLDHRGTVYIPEIDKSFHCPSTFRVFAAQNPLRQGGGRKGLPKSFLNRFTRVVVDTLANDDLNIIATALYPSIEPSTIEKMIAFNALVHQDTMVQGSYGRQGAPWEFNLRDVFRWCTLASTLTTPSVTWYIPMLYTSRFRTVQDRVCLERRWRQVFGDTATSDDVPPPLFHITPDSLQVGVAVLPRASFSDLSSLPPLLTQWLEPTEALMHCVRLQWPALLVGPSGSGKSAIVKLLASLTGHRLHELGLSSGTDATELLGCFEQVDVQRRVQEVQTELSYAVQKLQQQCILQQEFASVAQLADAEYAVLERQRNWKGHKSELDPMTVTLLQQLLALVVQVVDKHTAIVLPLSLDSIQEKLDSIKLLASTAGRSSCFEWVDGTLLQALEAGEWLLLDNVNFCSASVLDRLNSLLEINGELLVNECGVVNGTLRVVKPHPDFRIFLAMDAQFGEVSRAMRNRCIEIALLPPNVISTKSNLDMLSLMQSVSSIQFPLSIYHQFQTFHEDMMQQDRSISWRHAYNWSQLTQAYVDHGFATQQACQQAMLDIFGIAIDLVWPPEPHYAPPSLSTDVFVRDASAGMTRLQSRLALYLETPNMSNNAVLDVVQLLCGAAAAHWPKSLLLSNHESWTECAKTQHSDELATAMLPWAIYRSGQHDGFASPLVQHEFAKYLADESSLQHTWNVLASHIKALNAAMPGLDIHSLYGNRPAREILRAEVLQHGDDTTKALWVKVEAVLQTLEMLESTWWHRYEEQTLLGIKSSGEKQSQSKKSKREVKPKAGHTVLNQSYQCFLHGSDAVDVDNDVVPVVYPFLSALDTCVHEFVQRTLHHQLTRHQVSAVQSVLHLRFAWSHVLTTEEASVSFPWHSFLVGWKWLVKAWQAFGELCVTDLTTSVVHVHDMVERMEYAIATCIGCARAKDTLWKRGGHRQLPPCLTTWTAISAVEKLAAACSNVPSSVNQLSLVDLLCTNNSVFQFQPALVLSMPPSYIQEVLHALTTYAWFIETSGQSFDTLKQLPDALRHQLETIQAKYVANHSHLLVYLQPQDDDDDVNQDATVLLLSEDESPVIASWIQIQLAPLREFRVLELELHIVSTLATLLVEKSDAEFAATVQSLVRNLEAFLTLQRQVHTRSAVTLVPHQDLLWRAHKYVQDDGVVVVTVADHAEFRDVVAKHLNSAMVYFHERLWNSSVNSLDAISSRVYHTDADAVTLSKVGGFLRLFQAVETTLAMQYLESSSKMPIVDVTVSTTKLKQAADHWAIAHQAPNLFGWSHDYLWSLVLATLYIFVPRSHQVYDLLASYIQESSESIPTIVQQLQAASTDTRFTLSLPVLEAFLTLYHSYKEHALLRHGVSWTLVGLWRFGLLTPSSPLDPALIPLIKRDFLLGRMAQWAVHHTVDACMTNLTPQDYSVRDPQPLSDKIDKLQLKAIERPCDKNLFGDLFQDIVRFATSIMTKKVVHWCQHVDDDDKNAAQLVREIKMFQQTTDSFVARLQAKYTDYRDVVEPVIASVYHAKDGLSLVAHVLEAKATAHVQTLARTVLCMPSPDTHHATAEVLLKHSDTLNEHHVSAVDRLTAALNQVELHYRNQASLRPHAHHAMVDTAPAIFDAFLQLWSENQAKLEREKEQADALYKFKTRTLEIESEEQLLEKEYRQQFPDFAKAFSDLLATDTLDGANPNSEDEKEPSPLPDHVVHFVAACHERLFVHTWATGTSLKSAWIKKYALGFHLKPSLNSLLDAQLDTDTRGGHLVYTQHVLDEQAACDTVPFLQLSASYVANIDFHRDPHVKEVVLVRKPLQRMMLRLQSLLIQWPDNAILQKLLLVSNRLRQMSNQVPLAQILVGVELLLKNAQEWQAIASKDVSIQEEMAALSALVVRWRKLELYSWPQLMVIKERSFQLEARKAWFHLYSLLTAKPEIQEVGAVNLNWMVVPAPLESSWLDSWRYKLFDTMEGFLRSCTVGQFQTRLVLLYSFCSQLFAAHYAETSAETYRLACMMYHLYRYYAQHLTYNLHPMWARLRQPIQTKLDEFVKISKWDEQTYYSLALSAEKSHRKLMKFVRDYEEVLNMPMQAFLDRVIDGNITSEKYDGIQALQSTWIELKTRQDPIEVDDEDAEDVEIPIWRVVAVPHIDKSATFDLPEALTQVAESNALRWLLQLPSLSRKIHKFATHELLSDKTLRVNQQGRHLSEELCTAVLLRIDSLKAETAPKGAKKKALIDLLAELKNQGWSTLKTKTPPQQAHIQSLLELEIPRVEASLRLHASAHPSTADDPLPIWAQADSYYYRYLAQLQALRYTVISGYNKDISWSEVDKMSGYAENMLHSILQQRASLESMAHTHEGLLQHLHVLTQGPSPWIHAQETLKKWHAQQTEDLLQLLQWVDELRLAHPHHPLLETSKGLLRQCGKDLKRTQLPQTSGVPTRPMDDGNFDTSTSYGFQDKSPSPIVGFSPEVLARDIQLLNPEPLLKNAREIALICAHVRAVLVETSLTSITAPLAAVEQRNLEWVQSHQRDDADDVESTTFTDDQVEFVTSFAQRLNGVVESVLVSIQKACDYVAHDGKVDETPTLHKCQDYLLELVHSTRVNHLSTQMDELWQFLKKDMRSEWSHVYQSCVRWMQALLPSWKLVVAWHQQLLSDVVYVHKSMSKCDYVMIRIFRTLLSNGFCKAPEESEEKDGGGNMNFEDDVEGTGMGEGDGKKDVSDQIEDEEQLLGLKGDEPQEPPEKKKDEDQDKGLEMQNDFDGAMEDVPEDDDKDDDDKDEDDKEELDREMGEFDEDNIVDEKRWGEDSDDEDDNIDKEKEKFDDQSKMDEGEALEDEVRGKDGDDDEKDKKEEDKPKEKPPADTAGNDDDDESKEDEDGNMPDDDGVNEDTEDKYEDEHEELAPRDALPDDEEQKKDEDEFADDMNLDGEDKEEEEAADIDETMPDEDQPEDGEDGDPTADPDQNDDDEETKEDEPEAVPLGAGNEEQEMDVPSNDDPETDKTDDQPPPPPHETEKNEESKSAGAVAGVESKDGQDALEPQDRDENNDDDDDAAEDADRPDDEETTTEQQQGAQSNPNGSELKPVVGAESQQEQSRERKDLNPYRNPEKAQEHWRRRMEILDTNQTQNESQANEKPDDKDEQGGVGEMADEDDKNVDLALAPTDDAAVPEGMMEEDEDDSNDLDTDKKDDDDAAKQPEPVKEDKPNDQPKAAAPQDPLDAKPSNKNKPDGLTADNVDVEMDNPDDDDDSENDLASRDFDMNADEFAPVVASGVDVGDKDAQTELLEADEVDIDALRADLDASMQLQTVDSIERGTALWSTYDQITRAGAQRLCEQLRLVLAPMLRSRLQGDYRTGKRINMRKVIPYIASSFRKDKIWLRRTKPSKRAYQVMVAIDDSESMADNHAGRLALEALTTLCKGMTQLEVGEIAVVKFGEKVNLLHPFDMPFTDDAGARVIRAFQFNQTKTHMVDTLEAIQGLLNQAKQNASGHGNTEITQIVFLISDGRFDKDGRTKMQKLVQAAMEQQQLIVLLIVDHPKDGQGICDTQSVSFVKGKVEMTPYMDNFPFPYYVIMKNTTMLPETLCNALRQWFELLQGSD</sequence>
<feature type="region of interest" description="Disordered" evidence="10">
    <location>
        <begin position="4463"/>
        <end position="5030"/>
    </location>
</feature>
<dbReference type="GO" id="GO:0030687">
    <property type="term" value="C:preribosome, large subunit precursor"/>
    <property type="evidence" value="ECO:0007669"/>
    <property type="project" value="TreeGrafter"/>
</dbReference>
<feature type="compositionally biased region" description="Basic and acidic residues" evidence="10">
    <location>
        <begin position="4788"/>
        <end position="4797"/>
    </location>
</feature>
<dbReference type="GO" id="GO:0016887">
    <property type="term" value="F:ATP hydrolysis activity"/>
    <property type="evidence" value="ECO:0007669"/>
    <property type="project" value="InterPro"/>
</dbReference>
<feature type="compositionally biased region" description="Acidic residues" evidence="10">
    <location>
        <begin position="4821"/>
        <end position="4842"/>
    </location>
</feature>
<feature type="compositionally biased region" description="Acidic residues" evidence="10">
    <location>
        <begin position="4642"/>
        <end position="4676"/>
    </location>
</feature>
<dbReference type="SUPFAM" id="SSF52540">
    <property type="entry name" value="P-loop containing nucleoside triphosphate hydrolases"/>
    <property type="match status" value="6"/>
</dbReference>
<comment type="function">
    <text evidence="9">Nuclear chaperone required for maturation and nuclear export of pre-60S ribosome subunits.</text>
</comment>
<dbReference type="Pfam" id="PF17867">
    <property type="entry name" value="AAA_lid_7"/>
    <property type="match status" value="3"/>
</dbReference>
<proteinExistence type="inferred from homology"/>
<dbReference type="Pfam" id="PF07728">
    <property type="entry name" value="AAA_5"/>
    <property type="match status" value="8"/>
</dbReference>
<feature type="compositionally biased region" description="Basic and acidic residues" evidence="10">
    <location>
        <begin position="4806"/>
        <end position="4820"/>
    </location>
</feature>
<dbReference type="PANTHER" id="PTHR48103:SF2">
    <property type="entry name" value="MIDASIN"/>
    <property type="match status" value="1"/>
</dbReference>
<dbReference type="InterPro" id="IPR017871">
    <property type="entry name" value="ABC_transporter-like_CS"/>
</dbReference>
<feature type="compositionally biased region" description="Acidic residues" evidence="10">
    <location>
        <begin position="5012"/>
        <end position="5027"/>
    </location>
</feature>
<gene>
    <name evidence="12" type="ORF">H257_07376</name>
</gene>
<evidence type="ECO:0000256" key="3">
    <source>
        <dbReference type="ARBA" id="ARBA00007188"/>
    </source>
</evidence>
<evidence type="ECO:0000256" key="9">
    <source>
        <dbReference type="PIRNR" id="PIRNR010340"/>
    </source>
</evidence>